<evidence type="ECO:0000259" key="8">
    <source>
        <dbReference type="Pfam" id="PF06808"/>
    </source>
</evidence>
<comment type="subunit">
    <text evidence="7">The complex comprises the extracytoplasmic solute receptor protein and the two transmembrane proteins.</text>
</comment>
<dbReference type="PANTHER" id="PTHR33362:SF2">
    <property type="entry name" value="TRAP TRANSPORTER LARGE PERMEASE PROTEIN"/>
    <property type="match status" value="1"/>
</dbReference>
<dbReference type="EMBL" id="FNZE01000026">
    <property type="protein sequence ID" value="SEJ89514.1"/>
    <property type="molecule type" value="Genomic_DNA"/>
</dbReference>
<keyword evidence="4 7" id="KW-0812">Transmembrane</keyword>
<comment type="similarity">
    <text evidence="7">Belongs to the TRAP transporter large permease family.</text>
</comment>
<reference evidence="10" key="1">
    <citation type="submission" date="2016-10" db="EMBL/GenBank/DDBJ databases">
        <authorList>
            <person name="Varghese N."/>
            <person name="Submissions S."/>
        </authorList>
    </citation>
    <scope>NUCLEOTIDE SEQUENCE [LARGE SCALE GENOMIC DNA]</scope>
    <source>
        <strain evidence="10">LMG 25967</strain>
    </source>
</reference>
<feature type="transmembrane region" description="Helical" evidence="7">
    <location>
        <begin position="217"/>
        <end position="238"/>
    </location>
</feature>
<dbReference type="InterPro" id="IPR004681">
    <property type="entry name" value="TRAP_DctM"/>
</dbReference>
<accession>A0A1H7CJS1</accession>
<feature type="transmembrane region" description="Helical" evidence="7">
    <location>
        <begin position="244"/>
        <end position="263"/>
    </location>
</feature>
<feature type="domain" description="TRAP C4-dicarboxylate transport system permease DctM subunit" evidence="8">
    <location>
        <begin position="4"/>
        <end position="420"/>
    </location>
</feature>
<evidence type="ECO:0000313" key="9">
    <source>
        <dbReference type="EMBL" id="SEJ89514.1"/>
    </source>
</evidence>
<keyword evidence="7" id="KW-0813">Transport</keyword>
<protein>
    <recommendedName>
        <fullName evidence="7">TRAP transporter large permease protein</fullName>
    </recommendedName>
</protein>
<organism evidence="9 10">
    <name type="scientific">Pseudomonas linyingensis</name>
    <dbReference type="NCBI Taxonomy" id="915471"/>
    <lineage>
        <taxon>Bacteria</taxon>
        <taxon>Pseudomonadati</taxon>
        <taxon>Pseudomonadota</taxon>
        <taxon>Gammaproteobacteria</taxon>
        <taxon>Pseudomonadales</taxon>
        <taxon>Pseudomonadaceae</taxon>
        <taxon>Pseudomonas</taxon>
    </lineage>
</organism>
<feature type="transmembrane region" description="Helical" evidence="7">
    <location>
        <begin position="399"/>
        <end position="424"/>
    </location>
</feature>
<feature type="transmembrane region" description="Helical" evidence="7">
    <location>
        <begin position="100"/>
        <end position="121"/>
    </location>
</feature>
<dbReference type="PANTHER" id="PTHR33362">
    <property type="entry name" value="SIALIC ACID TRAP TRANSPORTER PERMEASE PROTEIN SIAT-RELATED"/>
    <property type="match status" value="1"/>
</dbReference>
<gene>
    <name evidence="9" type="ORF">SAMN05216201_1264</name>
</gene>
<evidence type="ECO:0000256" key="5">
    <source>
        <dbReference type="ARBA" id="ARBA00022989"/>
    </source>
</evidence>
<dbReference type="NCBIfam" id="TIGR00786">
    <property type="entry name" value="dctM"/>
    <property type="match status" value="1"/>
</dbReference>
<evidence type="ECO:0000256" key="6">
    <source>
        <dbReference type="ARBA" id="ARBA00023136"/>
    </source>
</evidence>
<keyword evidence="5 7" id="KW-1133">Transmembrane helix</keyword>
<dbReference type="Pfam" id="PF06808">
    <property type="entry name" value="DctM"/>
    <property type="match status" value="1"/>
</dbReference>
<dbReference type="RefSeq" id="WP_090313550.1">
    <property type="nucleotide sequence ID" value="NZ_FNZE01000026.1"/>
</dbReference>
<keyword evidence="3 7" id="KW-0997">Cell inner membrane</keyword>
<dbReference type="GO" id="GO:0005886">
    <property type="term" value="C:plasma membrane"/>
    <property type="evidence" value="ECO:0007669"/>
    <property type="project" value="UniProtKB-SubCell"/>
</dbReference>
<dbReference type="OrthoDB" id="9796052at2"/>
<feature type="transmembrane region" description="Helical" evidence="7">
    <location>
        <begin position="133"/>
        <end position="160"/>
    </location>
</feature>
<sequence>MSVLLSFLALLLGGLPILFTLLAATLLFIYVEDVFVLAESLPTQFYGALEQNGLLAIPVFMLVGEVMNKGGLTERLIAAANVLVGRFKGGLAYVNLLTNAMAASILGSAIAQIAVMSRLMVPAMEKQGYDKSFAAAVTISGGLLGPIIPPSMLMIIYGVISLQPVATLFVAGILPGVLMVMGFAAVIIITGLFVELPAGGAAAAADDGAQASVWSQLAPGLLPGLVPFAVIAGIVSGAMTPTEAGAVAALLSILIGGVIYRDLKFADIPAILLEVSKSTAMITSLIAAATVLGWALSFQEVPDLLAGWIREFSDSPLMFLLLVNLLMIVLGIFLESIAVMIVLVPILLPAAVAMGVDPVHFGVVTALATLVGLVTPPVGPGLFVVMSQNQMKMGDLFKAMIPFLAMMLAVMAVINALPALSTWLPKALGM</sequence>
<keyword evidence="6 7" id="KW-0472">Membrane</keyword>
<evidence type="ECO:0000256" key="2">
    <source>
        <dbReference type="ARBA" id="ARBA00022475"/>
    </source>
</evidence>
<evidence type="ECO:0000256" key="7">
    <source>
        <dbReference type="RuleBase" id="RU369079"/>
    </source>
</evidence>
<dbReference type="PIRSF" id="PIRSF006066">
    <property type="entry name" value="HI0050"/>
    <property type="match status" value="1"/>
</dbReference>
<keyword evidence="2" id="KW-1003">Cell membrane</keyword>
<proteinExistence type="inferred from homology"/>
<keyword evidence="10" id="KW-1185">Reference proteome</keyword>
<dbReference type="AlphaFoldDB" id="A0A1H7CJS1"/>
<dbReference type="Proteomes" id="UP000242930">
    <property type="component" value="Unassembled WGS sequence"/>
</dbReference>
<evidence type="ECO:0000313" key="10">
    <source>
        <dbReference type="Proteomes" id="UP000242930"/>
    </source>
</evidence>
<evidence type="ECO:0000256" key="4">
    <source>
        <dbReference type="ARBA" id="ARBA00022692"/>
    </source>
</evidence>
<evidence type="ECO:0000256" key="3">
    <source>
        <dbReference type="ARBA" id="ARBA00022519"/>
    </source>
</evidence>
<feature type="transmembrane region" description="Helical" evidence="7">
    <location>
        <begin position="166"/>
        <end position="196"/>
    </location>
</feature>
<dbReference type="STRING" id="915471.SAMN05216201_1264"/>
<evidence type="ECO:0000256" key="1">
    <source>
        <dbReference type="ARBA" id="ARBA00004429"/>
    </source>
</evidence>
<dbReference type="InterPro" id="IPR010656">
    <property type="entry name" value="DctM"/>
</dbReference>
<dbReference type="GO" id="GO:0022857">
    <property type="term" value="F:transmembrane transporter activity"/>
    <property type="evidence" value="ECO:0007669"/>
    <property type="project" value="UniProtKB-UniRule"/>
</dbReference>
<feature type="transmembrane region" description="Helical" evidence="7">
    <location>
        <begin position="43"/>
        <end position="64"/>
    </location>
</feature>
<feature type="transmembrane region" description="Helical" evidence="7">
    <location>
        <begin position="7"/>
        <end position="31"/>
    </location>
</feature>
<feature type="transmembrane region" description="Helical" evidence="7">
    <location>
        <begin position="275"/>
        <end position="297"/>
    </location>
</feature>
<feature type="transmembrane region" description="Helical" evidence="7">
    <location>
        <begin position="317"/>
        <end position="347"/>
    </location>
</feature>
<name>A0A1H7CJS1_9PSED</name>
<feature type="transmembrane region" description="Helical" evidence="7">
    <location>
        <begin position="359"/>
        <end position="379"/>
    </location>
</feature>
<comment type="function">
    <text evidence="7">Part of the tripartite ATP-independent periplasmic (TRAP) transport system.</text>
</comment>
<comment type="subcellular location">
    <subcellularLocation>
        <location evidence="1 7">Cell inner membrane</location>
        <topology evidence="1 7">Multi-pass membrane protein</topology>
    </subcellularLocation>
</comment>